<dbReference type="WBParaSite" id="HPBE_0001442901-mRNA-1">
    <property type="protein sequence ID" value="HPBE_0001442901-mRNA-1"/>
    <property type="gene ID" value="HPBE_0001442901"/>
</dbReference>
<evidence type="ECO:0000256" key="1">
    <source>
        <dbReference type="SAM" id="MobiDB-lite"/>
    </source>
</evidence>
<dbReference type="Proteomes" id="UP000050761">
    <property type="component" value="Unassembled WGS sequence"/>
</dbReference>
<name>A0A183G042_HELPZ</name>
<reference evidence="3" key="1">
    <citation type="submission" date="2019-09" db="UniProtKB">
        <authorList>
            <consortium name="WormBaseParasite"/>
        </authorList>
    </citation>
    <scope>IDENTIFICATION</scope>
</reference>
<dbReference type="AlphaFoldDB" id="A0A183G042"/>
<protein>
    <submittedName>
        <fullName evidence="3">Polymerase</fullName>
    </submittedName>
</protein>
<keyword evidence="2" id="KW-1185">Reference proteome</keyword>
<accession>A0A183G042</accession>
<sequence>LGLRPKPSTQPPRPSYSLRPGARQRTSQQRLGIGLSLKRHPFSGLVDSAAGTDFHGHRPAVYINQRLLWGLMSEKLGTLTQRLVHPTAPVLLTKNGPLGARSFAPIPKSIDRFARQNRYGLPPEFPLTSSCSGIVHHLSGRNLYALPLPICKQTRQGHGAPLRKRNGSHVSRLTDLYFHYALGFSTL</sequence>
<organism evidence="2 3">
    <name type="scientific">Heligmosomoides polygyrus</name>
    <name type="common">Parasitic roundworm</name>
    <dbReference type="NCBI Taxonomy" id="6339"/>
    <lineage>
        <taxon>Eukaryota</taxon>
        <taxon>Metazoa</taxon>
        <taxon>Ecdysozoa</taxon>
        <taxon>Nematoda</taxon>
        <taxon>Chromadorea</taxon>
        <taxon>Rhabditida</taxon>
        <taxon>Rhabditina</taxon>
        <taxon>Rhabditomorpha</taxon>
        <taxon>Strongyloidea</taxon>
        <taxon>Heligmosomidae</taxon>
        <taxon>Heligmosomoides</taxon>
    </lineage>
</organism>
<evidence type="ECO:0000313" key="3">
    <source>
        <dbReference type="WBParaSite" id="HPBE_0001442901-mRNA-1"/>
    </source>
</evidence>
<proteinExistence type="predicted"/>
<feature type="region of interest" description="Disordered" evidence="1">
    <location>
        <begin position="1"/>
        <end position="28"/>
    </location>
</feature>
<evidence type="ECO:0000313" key="2">
    <source>
        <dbReference type="Proteomes" id="UP000050761"/>
    </source>
</evidence>